<sequence>MLEVLDKIIEKSRSSSKLQKTANKGEQTTKEQGCLNSGGNVSEEMCCKIPGDFPNTCLIGACGCAPNESHEIKICDCGAGKCFNGTECVPYRVNQTKTIKEVTNIQDPVLNLNTIIALIIGLIIVVLIIFFMRKK</sequence>
<evidence type="ECO:0000256" key="1">
    <source>
        <dbReference type="SAM" id="Phobius"/>
    </source>
</evidence>
<organism evidence="2">
    <name type="scientific">groundwater metagenome</name>
    <dbReference type="NCBI Taxonomy" id="717931"/>
    <lineage>
        <taxon>unclassified sequences</taxon>
        <taxon>metagenomes</taxon>
        <taxon>ecological metagenomes</taxon>
    </lineage>
</organism>
<evidence type="ECO:0000313" key="2">
    <source>
        <dbReference type="EMBL" id="CEG12481.1"/>
    </source>
</evidence>
<dbReference type="AlphaFoldDB" id="A0A098EAC4"/>
<protein>
    <submittedName>
        <fullName evidence="2">Uncharacterized protein</fullName>
    </submittedName>
</protein>
<proteinExistence type="predicted"/>
<name>A0A098EAC4_9ZZZZ</name>
<keyword evidence="1" id="KW-1133">Transmembrane helix</keyword>
<accession>A0A098EAC4</accession>
<reference evidence="2" key="1">
    <citation type="submission" date="2014-09" db="EMBL/GenBank/DDBJ databases">
        <authorList>
            <person name="Probst J Alexander"/>
        </authorList>
    </citation>
    <scope>NUCLEOTIDE SEQUENCE</scope>
</reference>
<dbReference type="EMBL" id="CCXY01000153">
    <property type="protein sequence ID" value="CEG12481.1"/>
    <property type="molecule type" value="Genomic_DNA"/>
</dbReference>
<keyword evidence="1" id="KW-0812">Transmembrane</keyword>
<gene>
    <name evidence="2" type="ORF">MSIBF_A2360001</name>
</gene>
<feature type="transmembrane region" description="Helical" evidence="1">
    <location>
        <begin position="110"/>
        <end position="132"/>
    </location>
</feature>
<keyword evidence="1" id="KW-0472">Membrane</keyword>